<gene>
    <name evidence="14" type="ORF">GcM3_081007</name>
</gene>
<evidence type="ECO:0000313" key="15">
    <source>
        <dbReference type="Proteomes" id="UP000283383"/>
    </source>
</evidence>
<comment type="similarity">
    <text evidence="12">Belongs to the mitochondrial carrier (TC 2.A.29) family.</text>
</comment>
<dbReference type="InterPro" id="IPR023395">
    <property type="entry name" value="MCP_dom_sf"/>
</dbReference>
<evidence type="ECO:0000256" key="5">
    <source>
        <dbReference type="ARBA" id="ARBA00022692"/>
    </source>
</evidence>
<dbReference type="PRINTS" id="PR00926">
    <property type="entry name" value="MITOCARRIER"/>
</dbReference>
<keyword evidence="4 12" id="KW-0813">Transport</keyword>
<evidence type="ECO:0000256" key="3">
    <source>
        <dbReference type="ARBA" id="ARBA00021935"/>
    </source>
</evidence>
<feature type="transmembrane region" description="Helical" evidence="13">
    <location>
        <begin position="204"/>
        <end position="225"/>
    </location>
</feature>
<evidence type="ECO:0000256" key="4">
    <source>
        <dbReference type="ARBA" id="ARBA00022448"/>
    </source>
</evidence>
<protein>
    <recommendedName>
        <fullName evidence="3">Mitochondrial thiamine pyrophosphate carrier 1</fullName>
    </recommendedName>
</protein>
<feature type="repeat" description="Solcar" evidence="11">
    <location>
        <begin position="239"/>
        <end position="334"/>
    </location>
</feature>
<keyword evidence="5 11" id="KW-0812">Transmembrane</keyword>
<feature type="repeat" description="Solcar" evidence="11">
    <location>
        <begin position="146"/>
        <end position="232"/>
    </location>
</feature>
<dbReference type="GO" id="GO:0055085">
    <property type="term" value="P:transmembrane transport"/>
    <property type="evidence" value="ECO:0007669"/>
    <property type="project" value="InterPro"/>
</dbReference>
<dbReference type="PANTHER" id="PTHR24089">
    <property type="entry name" value="SOLUTE CARRIER FAMILY 25"/>
    <property type="match status" value="1"/>
</dbReference>
<comment type="caution">
    <text evidence="14">The sequence shown here is derived from an EMBL/GenBank/DDBJ whole genome shotgun (WGS) entry which is preliminary data.</text>
</comment>
<evidence type="ECO:0000256" key="2">
    <source>
        <dbReference type="ARBA" id="ARBA00004448"/>
    </source>
</evidence>
<keyword evidence="8 13" id="KW-1133">Transmembrane helix</keyword>
<sequence length="346" mass="38131">MYSSAEYLKDEKATGLTFHEGSKIQVISAGAVAGMTARLDYLFLPTTLSANLGRFVIAPLDVIKIRLQLQTGPFFKNSSFHSLGSTIDKGALPTLQNLLRNEGITALWKGNVPAELMYISYSAIQFTTYRASSVALQKVFGEHQLSKLSETFIAGACAGATATTATYPLDLLRTRLAAQGTERVYRSLNHAIYQIYRSEGMHGFFRGLGAGVAQIVPYMGIFFSVYESLRLPLSTLHLPFGTGDASAGVLASVLAKSCVFPFDLIRKRLQVQGPTRLRYVHKDIPDYKGILTTFQKIMRTEGTRGLYRGLTVSLLKAAPTGAITMWTYERVLKVLIKLDSVYDETR</sequence>
<name>A0A420INK3_9PEZI</name>
<evidence type="ECO:0000256" key="12">
    <source>
        <dbReference type="RuleBase" id="RU000488"/>
    </source>
</evidence>
<dbReference type="InterPro" id="IPR002067">
    <property type="entry name" value="MCP"/>
</dbReference>
<dbReference type="Pfam" id="PF00153">
    <property type="entry name" value="Mito_carr"/>
    <property type="match status" value="3"/>
</dbReference>
<dbReference type="PROSITE" id="PS50920">
    <property type="entry name" value="SOLCAR"/>
    <property type="match status" value="3"/>
</dbReference>
<dbReference type="InterPro" id="IPR018108">
    <property type="entry name" value="MCP_transmembrane"/>
</dbReference>
<keyword evidence="10 11" id="KW-0472">Membrane</keyword>
<dbReference type="EMBL" id="MCBQ01008119">
    <property type="protein sequence ID" value="RKF76103.1"/>
    <property type="molecule type" value="Genomic_DNA"/>
</dbReference>
<keyword evidence="15" id="KW-1185">Reference proteome</keyword>
<feature type="repeat" description="Solcar" evidence="11">
    <location>
        <begin position="37"/>
        <end position="135"/>
    </location>
</feature>
<evidence type="ECO:0000256" key="6">
    <source>
        <dbReference type="ARBA" id="ARBA00022737"/>
    </source>
</evidence>
<proteinExistence type="inferred from homology"/>
<evidence type="ECO:0000256" key="10">
    <source>
        <dbReference type="ARBA" id="ARBA00023136"/>
    </source>
</evidence>
<evidence type="ECO:0000256" key="9">
    <source>
        <dbReference type="ARBA" id="ARBA00023128"/>
    </source>
</evidence>
<dbReference type="GO" id="GO:0005743">
    <property type="term" value="C:mitochondrial inner membrane"/>
    <property type="evidence" value="ECO:0007669"/>
    <property type="project" value="UniProtKB-SubCell"/>
</dbReference>
<dbReference type="STRING" id="62708.A0A420INK3"/>
<accession>A0A420INK3</accession>
<comment type="subcellular location">
    <subcellularLocation>
        <location evidence="2">Mitochondrion inner membrane</location>
        <topology evidence="2">Multi-pass membrane protein</topology>
    </subcellularLocation>
</comment>
<dbReference type="Proteomes" id="UP000283383">
    <property type="component" value="Unassembled WGS sequence"/>
</dbReference>
<organism evidence="14 15">
    <name type="scientific">Golovinomyces cichoracearum</name>
    <dbReference type="NCBI Taxonomy" id="62708"/>
    <lineage>
        <taxon>Eukaryota</taxon>
        <taxon>Fungi</taxon>
        <taxon>Dikarya</taxon>
        <taxon>Ascomycota</taxon>
        <taxon>Pezizomycotina</taxon>
        <taxon>Leotiomycetes</taxon>
        <taxon>Erysiphales</taxon>
        <taxon>Erysiphaceae</taxon>
        <taxon>Golovinomyces</taxon>
    </lineage>
</organism>
<evidence type="ECO:0000256" key="7">
    <source>
        <dbReference type="ARBA" id="ARBA00022792"/>
    </source>
</evidence>
<evidence type="ECO:0000313" key="14">
    <source>
        <dbReference type="EMBL" id="RKF76103.1"/>
    </source>
</evidence>
<comment type="function">
    <text evidence="1">Mitochondrial transporter that mediates uptake of thiamine pyrophosphate (ThPP) into mitochondria.</text>
</comment>
<evidence type="ECO:0000256" key="13">
    <source>
        <dbReference type="SAM" id="Phobius"/>
    </source>
</evidence>
<keyword evidence="6" id="KW-0677">Repeat</keyword>
<dbReference type="Gene3D" id="1.50.40.10">
    <property type="entry name" value="Mitochondrial carrier domain"/>
    <property type="match status" value="1"/>
</dbReference>
<evidence type="ECO:0000256" key="11">
    <source>
        <dbReference type="PROSITE-ProRule" id="PRU00282"/>
    </source>
</evidence>
<keyword evidence="7" id="KW-0999">Mitochondrion inner membrane</keyword>
<feature type="transmembrane region" description="Helical" evidence="13">
    <location>
        <begin position="245"/>
        <end position="265"/>
    </location>
</feature>
<dbReference type="SUPFAM" id="SSF103506">
    <property type="entry name" value="Mitochondrial carrier"/>
    <property type="match status" value="1"/>
</dbReference>
<evidence type="ECO:0000256" key="8">
    <source>
        <dbReference type="ARBA" id="ARBA00022989"/>
    </source>
</evidence>
<keyword evidence="9" id="KW-0496">Mitochondrion</keyword>
<reference evidence="14 15" key="1">
    <citation type="journal article" date="2018" name="BMC Genomics">
        <title>Comparative genome analyses reveal sequence features reflecting distinct modes of host-adaptation between dicot and monocot powdery mildew.</title>
        <authorList>
            <person name="Wu Y."/>
            <person name="Ma X."/>
            <person name="Pan Z."/>
            <person name="Kale S.D."/>
            <person name="Song Y."/>
            <person name="King H."/>
            <person name="Zhang Q."/>
            <person name="Presley C."/>
            <person name="Deng X."/>
            <person name="Wei C.I."/>
            <person name="Xiao S."/>
        </authorList>
    </citation>
    <scope>NUCLEOTIDE SEQUENCE [LARGE SCALE GENOMIC DNA]</scope>
    <source>
        <strain evidence="14">UMSG3</strain>
    </source>
</reference>
<dbReference type="AlphaFoldDB" id="A0A420INK3"/>
<evidence type="ECO:0000256" key="1">
    <source>
        <dbReference type="ARBA" id="ARBA00002238"/>
    </source>
</evidence>